<keyword evidence="5" id="KW-1185">Reference proteome</keyword>
<feature type="domain" description="SnoaL-like" evidence="1">
    <location>
        <begin position="15"/>
        <end position="110"/>
    </location>
</feature>
<reference evidence="2 4" key="1">
    <citation type="submission" date="2014-04" db="EMBL/GenBank/DDBJ databases">
        <authorList>
            <person name="Bishop-Lilly K.A."/>
            <person name="Broomall S.M."/>
            <person name="Chain P.S."/>
            <person name="Chertkov O."/>
            <person name="Coyne S.R."/>
            <person name="Daligault H.E."/>
            <person name="Davenport K.W."/>
            <person name="Erkkila T."/>
            <person name="Frey K.G."/>
            <person name="Gibbons H.S."/>
            <person name="Gu W."/>
            <person name="Jaissle J."/>
            <person name="Johnson S.L."/>
            <person name="Koroleva G.I."/>
            <person name="Ladner J.T."/>
            <person name="Lo C.-C."/>
            <person name="Minogue T.D."/>
            <person name="Munk C."/>
            <person name="Palacios G.F."/>
            <person name="Redden C.L."/>
            <person name="Rosenzweig C.N."/>
            <person name="Scholz M.B."/>
            <person name="Teshima H."/>
            <person name="Xu Y."/>
        </authorList>
    </citation>
    <scope>NUCLEOTIDE SEQUENCE [LARGE SCALE GENOMIC DNA]</scope>
    <source>
        <strain evidence="2 4">BHP</strain>
    </source>
</reference>
<evidence type="ECO:0000313" key="5">
    <source>
        <dbReference type="Proteomes" id="UP000264294"/>
    </source>
</evidence>
<evidence type="ECO:0000259" key="1">
    <source>
        <dbReference type="Pfam" id="PF12680"/>
    </source>
</evidence>
<gene>
    <name evidence="3" type="ORF">D0U04_11185</name>
    <name evidence="2" type="ORF">DJ93_2069</name>
</gene>
<dbReference type="RefSeq" id="WP_052109556.1">
    <property type="nucleotide sequence ID" value="NZ_JMQC01000008.1"/>
</dbReference>
<evidence type="ECO:0000313" key="2">
    <source>
        <dbReference type="EMBL" id="KFN03441.1"/>
    </source>
</evidence>
<protein>
    <submittedName>
        <fullName evidence="3">Nuclear transport factor 2 family protein</fullName>
    </submittedName>
    <submittedName>
        <fullName evidence="2">SnoaL-like domain protein</fullName>
    </submittedName>
</protein>
<evidence type="ECO:0000313" key="4">
    <source>
        <dbReference type="Proteomes" id="UP000029389"/>
    </source>
</evidence>
<reference evidence="3 5" key="2">
    <citation type="submission" date="2018-08" db="EMBL/GenBank/DDBJ databases">
        <title>Bacillus clarus sp. nov. strain PS00077A.</title>
        <authorList>
            <person name="Mendez Acevedo M."/>
            <person name="Carroll L."/>
            <person name="Mukherjee M."/>
            <person name="Wiedmann M."/>
            <person name="Kovac J."/>
        </authorList>
    </citation>
    <scope>NUCLEOTIDE SEQUENCE [LARGE SCALE GENOMIC DNA]</scope>
    <source>
        <strain evidence="3 5">PS00077A</strain>
    </source>
</reference>
<accession>A0A090ZGR9</accession>
<name>A0A090ZGR9_9BACI</name>
<dbReference type="PATRIC" id="fig|1405.8.peg.2248"/>
<dbReference type="InterPro" id="IPR037401">
    <property type="entry name" value="SnoaL-like"/>
</dbReference>
<sequence length="131" mass="14906">MQTKNIDKKIEVIVNYFNAVDAKDFESVSSLFDQNVEVFFPQSGLLKGLDSFNALNRELTKLIVSLDHDIENFTYIISDTKIAVEGTESGTLQNNQSFKDNKFCSVFEIDSTTLLIKRMYVYTDPNFGTSH</sequence>
<dbReference type="EMBL" id="QVOD01000010">
    <property type="protein sequence ID" value="RFT67022.1"/>
    <property type="molecule type" value="Genomic_DNA"/>
</dbReference>
<dbReference type="Gene3D" id="3.10.450.50">
    <property type="match status" value="1"/>
</dbReference>
<dbReference type="SUPFAM" id="SSF54427">
    <property type="entry name" value="NTF2-like"/>
    <property type="match status" value="1"/>
</dbReference>
<proteinExistence type="predicted"/>
<comment type="caution">
    <text evidence="2">The sequence shown here is derived from an EMBL/GenBank/DDBJ whole genome shotgun (WGS) entry which is preliminary data.</text>
</comment>
<organism evidence="2 4">
    <name type="scientific">Bacillus clarus</name>
    <dbReference type="NCBI Taxonomy" id="2338372"/>
    <lineage>
        <taxon>Bacteria</taxon>
        <taxon>Bacillati</taxon>
        <taxon>Bacillota</taxon>
        <taxon>Bacilli</taxon>
        <taxon>Bacillales</taxon>
        <taxon>Bacillaceae</taxon>
        <taxon>Bacillus</taxon>
        <taxon>Bacillus cereus group</taxon>
    </lineage>
</organism>
<dbReference type="InterPro" id="IPR032710">
    <property type="entry name" value="NTF2-like_dom_sf"/>
</dbReference>
<dbReference type="Proteomes" id="UP000029389">
    <property type="component" value="Unassembled WGS sequence"/>
</dbReference>
<dbReference type="Pfam" id="PF12680">
    <property type="entry name" value="SnoaL_2"/>
    <property type="match status" value="1"/>
</dbReference>
<dbReference type="AlphaFoldDB" id="A0A090ZGR9"/>
<dbReference type="Proteomes" id="UP000264294">
    <property type="component" value="Unassembled WGS sequence"/>
</dbReference>
<evidence type="ECO:0000313" key="3">
    <source>
        <dbReference type="EMBL" id="RFT67022.1"/>
    </source>
</evidence>
<dbReference type="EMBL" id="JMQC01000008">
    <property type="protein sequence ID" value="KFN03441.1"/>
    <property type="molecule type" value="Genomic_DNA"/>
</dbReference>